<evidence type="ECO:0000256" key="2">
    <source>
        <dbReference type="ARBA" id="ARBA00022741"/>
    </source>
</evidence>
<evidence type="ECO:0000313" key="7">
    <source>
        <dbReference type="Proteomes" id="UP000250434"/>
    </source>
</evidence>
<proteinExistence type="predicted"/>
<sequence>MTVLVLHHRSSLAACPYPRWLAGYDGDVVLIASREHLGWVGEDLPTGDDHGYRHMEAIDNYEVGGVLEERVLELARKYDVKHIFTFQEHDLERAAQLRELLGLPGQTLESAIPFRNKLVMKQIASAAGIEVAPHAPVECAADLLVFAEQHGFPVVVKPRDGAGSIGVRVLNDAAELDAFLDEDLDIYGPLQSNLMVEAFVPGSMAHVDGLVVNGEVVFSWPSQYLFQLASFKEERGGRHDVTMDRDDPLAQRMIDFVDRVIDALPAPPNFVFHCEVFRTPDDRLVLCEIAGRTGGAQTRAVIQTLFGVELNECWLRADVGLPLPVPTGQGRLQPAKMTGQLVLGKRPGKVLAVRGEPPFDWVERQKVFVEVGEVMPVPRYSADFMAAYLVSGPDRATVQHRLNELETWFFDGLVLGDA</sequence>
<evidence type="ECO:0000256" key="3">
    <source>
        <dbReference type="ARBA" id="ARBA00022840"/>
    </source>
</evidence>
<evidence type="ECO:0000313" key="6">
    <source>
        <dbReference type="EMBL" id="AXB47394.1"/>
    </source>
</evidence>
<name>A0A344LH70_9PSEU</name>
<keyword evidence="1" id="KW-0436">Ligase</keyword>
<dbReference type="Pfam" id="PF13535">
    <property type="entry name" value="ATP-grasp_4"/>
    <property type="match status" value="1"/>
</dbReference>
<keyword evidence="7" id="KW-1185">Reference proteome</keyword>
<gene>
    <name evidence="6" type="ORF">A4R43_37170</name>
</gene>
<dbReference type="InterPro" id="IPR013815">
    <property type="entry name" value="ATP_grasp_subdomain_1"/>
</dbReference>
<dbReference type="KEGG" id="aab:A4R43_37170"/>
<dbReference type="GO" id="GO:0016874">
    <property type="term" value="F:ligase activity"/>
    <property type="evidence" value="ECO:0007669"/>
    <property type="project" value="UniProtKB-KW"/>
</dbReference>
<dbReference type="Gene3D" id="3.40.50.20">
    <property type="match status" value="1"/>
</dbReference>
<evidence type="ECO:0000259" key="5">
    <source>
        <dbReference type="PROSITE" id="PS50975"/>
    </source>
</evidence>
<dbReference type="AlphaFoldDB" id="A0A344LH70"/>
<dbReference type="SUPFAM" id="SSF56059">
    <property type="entry name" value="Glutathione synthetase ATP-binding domain-like"/>
    <property type="match status" value="1"/>
</dbReference>
<accession>A0A344LH70</accession>
<organism evidence="6 7">
    <name type="scientific">Amycolatopsis albispora</name>
    <dbReference type="NCBI Taxonomy" id="1804986"/>
    <lineage>
        <taxon>Bacteria</taxon>
        <taxon>Bacillati</taxon>
        <taxon>Actinomycetota</taxon>
        <taxon>Actinomycetes</taxon>
        <taxon>Pseudonocardiales</taxon>
        <taxon>Pseudonocardiaceae</taxon>
        <taxon>Amycolatopsis</taxon>
    </lineage>
</organism>
<dbReference type="Proteomes" id="UP000250434">
    <property type="component" value="Chromosome"/>
</dbReference>
<dbReference type="PANTHER" id="PTHR43585">
    <property type="entry name" value="FUMIPYRROLE BIOSYNTHESIS PROTEIN C"/>
    <property type="match status" value="1"/>
</dbReference>
<reference evidence="6 7" key="1">
    <citation type="submission" date="2016-04" db="EMBL/GenBank/DDBJ databases">
        <title>Complete genome sequence and analysis of deep-sea sediment isolate, Amycolatopsis sp. WP1.</title>
        <authorList>
            <person name="Wang H."/>
            <person name="Chen S."/>
            <person name="Wu Q."/>
        </authorList>
    </citation>
    <scope>NUCLEOTIDE SEQUENCE [LARGE SCALE GENOMIC DNA]</scope>
    <source>
        <strain evidence="6 7">WP1</strain>
    </source>
</reference>
<evidence type="ECO:0000256" key="1">
    <source>
        <dbReference type="ARBA" id="ARBA00022598"/>
    </source>
</evidence>
<feature type="domain" description="ATP-grasp" evidence="5">
    <location>
        <begin position="121"/>
        <end position="319"/>
    </location>
</feature>
<keyword evidence="3 4" id="KW-0067">ATP-binding</keyword>
<dbReference type="GO" id="GO:0005524">
    <property type="term" value="F:ATP binding"/>
    <property type="evidence" value="ECO:0007669"/>
    <property type="project" value="UniProtKB-UniRule"/>
</dbReference>
<dbReference type="OrthoDB" id="150319at2"/>
<keyword evidence="2 4" id="KW-0547">Nucleotide-binding</keyword>
<dbReference type="InterPro" id="IPR052032">
    <property type="entry name" value="ATP-dep_AA_Ligase"/>
</dbReference>
<dbReference type="InterPro" id="IPR011761">
    <property type="entry name" value="ATP-grasp"/>
</dbReference>
<dbReference type="Gene3D" id="3.30.1490.20">
    <property type="entry name" value="ATP-grasp fold, A domain"/>
    <property type="match status" value="1"/>
</dbReference>
<protein>
    <recommendedName>
        <fullName evidence="5">ATP-grasp domain-containing protein</fullName>
    </recommendedName>
</protein>
<evidence type="ECO:0000256" key="4">
    <source>
        <dbReference type="PROSITE-ProRule" id="PRU00409"/>
    </source>
</evidence>
<dbReference type="PROSITE" id="PS50975">
    <property type="entry name" value="ATP_GRASP"/>
    <property type="match status" value="1"/>
</dbReference>
<dbReference type="EMBL" id="CP015163">
    <property type="protein sequence ID" value="AXB47394.1"/>
    <property type="molecule type" value="Genomic_DNA"/>
</dbReference>
<dbReference type="PANTHER" id="PTHR43585:SF2">
    <property type="entry name" value="ATP-GRASP ENZYME FSQD"/>
    <property type="match status" value="1"/>
</dbReference>
<dbReference type="GO" id="GO:0046872">
    <property type="term" value="F:metal ion binding"/>
    <property type="evidence" value="ECO:0007669"/>
    <property type="project" value="InterPro"/>
</dbReference>
<dbReference type="Gene3D" id="3.30.470.20">
    <property type="entry name" value="ATP-grasp fold, B domain"/>
    <property type="match status" value="1"/>
</dbReference>
<dbReference type="RefSeq" id="WP_113696452.1">
    <property type="nucleotide sequence ID" value="NZ_CP015163.1"/>
</dbReference>